<protein>
    <recommendedName>
        <fullName evidence="2">Rabaptin coiled-coil domain-containing protein</fullName>
    </recommendedName>
</protein>
<sequence length="195" mass="22450">MTDAEEFGQLESATSNCGSYDNNISVMDADPDTDKLCNTRLLNSQTNTKGWILDFFPHCSLFVNAFLRDNISQSRDDIISLKERIALLEKRENELMEEIKQNENDFGQKRAKFKEIYLQKEEELKKEKEAVTKAKEEVKDLKLKVENLNSELQGIKAAVELSETSKQDEIENLRRDCQQEVASLQRLMSGGYNMN</sequence>
<gene>
    <name evidence="3" type="ORF">KUTeg_009573</name>
</gene>
<name>A0ABQ9F498_TEGGR</name>
<evidence type="ECO:0000259" key="2">
    <source>
        <dbReference type="Pfam" id="PF03528"/>
    </source>
</evidence>
<dbReference type="PANTHER" id="PTHR31179:SF7">
    <property type="entry name" value="FYVE-TYPE DOMAIN-CONTAINING PROTEIN"/>
    <property type="match status" value="1"/>
</dbReference>
<accession>A0ABQ9F498</accession>
<feature type="coiled-coil region" evidence="1">
    <location>
        <begin position="71"/>
        <end position="187"/>
    </location>
</feature>
<keyword evidence="4" id="KW-1185">Reference proteome</keyword>
<evidence type="ECO:0000313" key="3">
    <source>
        <dbReference type="EMBL" id="KAJ8312200.1"/>
    </source>
</evidence>
<evidence type="ECO:0000313" key="4">
    <source>
        <dbReference type="Proteomes" id="UP001217089"/>
    </source>
</evidence>
<dbReference type="Pfam" id="PF03528">
    <property type="entry name" value="Rabaptin"/>
    <property type="match status" value="1"/>
</dbReference>
<comment type="caution">
    <text evidence="3">The sequence shown here is derived from an EMBL/GenBank/DDBJ whole genome shotgun (WGS) entry which is preliminary data.</text>
</comment>
<keyword evidence="1" id="KW-0175">Coiled coil</keyword>
<proteinExistence type="predicted"/>
<dbReference type="Proteomes" id="UP001217089">
    <property type="component" value="Unassembled WGS sequence"/>
</dbReference>
<evidence type="ECO:0000256" key="1">
    <source>
        <dbReference type="SAM" id="Coils"/>
    </source>
</evidence>
<dbReference type="InterPro" id="IPR018514">
    <property type="entry name" value="Rabaptin_CC"/>
</dbReference>
<dbReference type="PANTHER" id="PTHR31179">
    <property type="entry name" value="RAB GTPASE-BINDING EFFECTOR PROTEIN"/>
    <property type="match status" value="1"/>
</dbReference>
<organism evidence="3 4">
    <name type="scientific">Tegillarca granosa</name>
    <name type="common">Malaysian cockle</name>
    <name type="synonym">Anadara granosa</name>
    <dbReference type="NCBI Taxonomy" id="220873"/>
    <lineage>
        <taxon>Eukaryota</taxon>
        <taxon>Metazoa</taxon>
        <taxon>Spiralia</taxon>
        <taxon>Lophotrochozoa</taxon>
        <taxon>Mollusca</taxon>
        <taxon>Bivalvia</taxon>
        <taxon>Autobranchia</taxon>
        <taxon>Pteriomorphia</taxon>
        <taxon>Arcoida</taxon>
        <taxon>Arcoidea</taxon>
        <taxon>Arcidae</taxon>
        <taxon>Tegillarca</taxon>
    </lineage>
</organism>
<feature type="domain" description="Rabaptin coiled-coil" evidence="2">
    <location>
        <begin position="80"/>
        <end position="189"/>
    </location>
</feature>
<dbReference type="InterPro" id="IPR003914">
    <property type="entry name" value="Rabaptin"/>
</dbReference>
<dbReference type="EMBL" id="JARBDR010000440">
    <property type="protein sequence ID" value="KAJ8312200.1"/>
    <property type="molecule type" value="Genomic_DNA"/>
</dbReference>
<reference evidence="3 4" key="1">
    <citation type="submission" date="2022-12" db="EMBL/GenBank/DDBJ databases">
        <title>Chromosome-level genome of Tegillarca granosa.</title>
        <authorList>
            <person name="Kim J."/>
        </authorList>
    </citation>
    <scope>NUCLEOTIDE SEQUENCE [LARGE SCALE GENOMIC DNA]</scope>
    <source>
        <strain evidence="3">Teg-2019</strain>
        <tissue evidence="3">Adductor muscle</tissue>
    </source>
</reference>